<feature type="transmembrane region" description="Helical" evidence="1">
    <location>
        <begin position="86"/>
        <end position="110"/>
    </location>
</feature>
<protein>
    <submittedName>
        <fullName evidence="2">Uncharacterized protein</fullName>
    </submittedName>
</protein>
<evidence type="ECO:0000313" key="2">
    <source>
        <dbReference type="EMBL" id="QHT90201.1"/>
    </source>
</evidence>
<dbReference type="Pfam" id="PF13385">
    <property type="entry name" value="Laminin_G_3"/>
    <property type="match status" value="1"/>
</dbReference>
<name>A0A6C0IAY6_9ZZZZ</name>
<accession>A0A6C0IAY6</accession>
<organism evidence="2">
    <name type="scientific">viral metagenome</name>
    <dbReference type="NCBI Taxonomy" id="1070528"/>
    <lineage>
        <taxon>unclassified sequences</taxon>
        <taxon>metagenomes</taxon>
        <taxon>organismal metagenomes</taxon>
    </lineage>
</organism>
<feature type="transmembrane region" description="Helical" evidence="1">
    <location>
        <begin position="30"/>
        <end position="50"/>
    </location>
</feature>
<keyword evidence="1" id="KW-0472">Membrane</keyword>
<reference evidence="2" key="1">
    <citation type="journal article" date="2020" name="Nature">
        <title>Giant virus diversity and host interactions through global metagenomics.</title>
        <authorList>
            <person name="Schulz F."/>
            <person name="Roux S."/>
            <person name="Paez-Espino D."/>
            <person name="Jungbluth S."/>
            <person name="Walsh D.A."/>
            <person name="Denef V.J."/>
            <person name="McMahon K.D."/>
            <person name="Konstantinidis K.T."/>
            <person name="Eloe-Fadrosh E.A."/>
            <person name="Kyrpides N.C."/>
            <person name="Woyke T."/>
        </authorList>
    </citation>
    <scope>NUCLEOTIDE SEQUENCE</scope>
    <source>
        <strain evidence="2">GVMAG-M-3300023184-68</strain>
    </source>
</reference>
<proteinExistence type="predicted"/>
<feature type="transmembrane region" description="Helical" evidence="1">
    <location>
        <begin position="62"/>
        <end position="80"/>
    </location>
</feature>
<keyword evidence="1" id="KW-1133">Transmembrane helix</keyword>
<sequence>MYSITPLNIIRRGKRMMKTIQKPSVKPNQLILFATYVLPIIILVIIGMFFHTTDHTADLFNPYAWVFIILVPLCIMFFILQQSPRLASNGVFFGIVALCIVFLALFFLLYELASSYSSILNTIFKYSTIVLIVLVGLSILFSVISSYTKDGGWTGFWAKFFFYIPCLIIDMIVEFSKDLRITPRPTIILLFIEAILIVGYFFGTDINTWLKSLWKKWVNPNSNNGSTILQTTPILLHTQTETILANNTQLIIPTQGSTTKINQQNPYRKTYSLSVWISMNTNEFITGETSPLPEVNVFYYASKSLDEQNQWVFLYPKPRITYTYDTQMKQDVYNIYVKESSKEPYKLHIANQKWNQFIFVYHENHVDLYVNGYLVKTWNKTEGITQTYTNTDMIVIGDMDHKLYGAVGEVIYYDHAVSSGEIANMWNIGRLKSINGFQ</sequence>
<dbReference type="EMBL" id="MN740153">
    <property type="protein sequence ID" value="QHT90201.1"/>
    <property type="molecule type" value="Genomic_DNA"/>
</dbReference>
<dbReference type="Gene3D" id="2.60.120.200">
    <property type="match status" value="1"/>
</dbReference>
<feature type="transmembrane region" description="Helical" evidence="1">
    <location>
        <begin position="185"/>
        <end position="203"/>
    </location>
</feature>
<evidence type="ECO:0000256" key="1">
    <source>
        <dbReference type="SAM" id="Phobius"/>
    </source>
</evidence>
<dbReference type="InterPro" id="IPR013320">
    <property type="entry name" value="ConA-like_dom_sf"/>
</dbReference>
<keyword evidence="1" id="KW-0812">Transmembrane</keyword>
<dbReference type="AlphaFoldDB" id="A0A6C0IAY6"/>
<feature type="transmembrane region" description="Helical" evidence="1">
    <location>
        <begin position="122"/>
        <end position="144"/>
    </location>
</feature>
<dbReference type="SUPFAM" id="SSF49899">
    <property type="entry name" value="Concanavalin A-like lectins/glucanases"/>
    <property type="match status" value="1"/>
</dbReference>
<feature type="transmembrane region" description="Helical" evidence="1">
    <location>
        <begin position="156"/>
        <end position="173"/>
    </location>
</feature>